<dbReference type="InterPro" id="IPR024706">
    <property type="entry name" value="Peroxiredoxin_AhpC-typ"/>
</dbReference>
<gene>
    <name evidence="15" type="ORF">EV698_1328</name>
</gene>
<keyword evidence="6" id="KW-0560">Oxidoreductase</keyword>
<protein>
    <recommendedName>
        <fullName evidence="3">thioredoxin-dependent peroxiredoxin</fullName>
        <ecNumber evidence="3">1.11.1.24</ecNumber>
    </recommendedName>
    <alternativeName>
        <fullName evidence="9">Thioredoxin peroxidase</fullName>
    </alternativeName>
    <alternativeName>
        <fullName evidence="11">Thioredoxin-dependent peroxiredoxin Bcp</fullName>
    </alternativeName>
</protein>
<dbReference type="InterPro" id="IPR036249">
    <property type="entry name" value="Thioredoxin-like_sf"/>
</dbReference>
<dbReference type="FunFam" id="3.40.30.10:FF:000007">
    <property type="entry name" value="Thioredoxin-dependent thiol peroxidase"/>
    <property type="match status" value="1"/>
</dbReference>
<evidence type="ECO:0000256" key="4">
    <source>
        <dbReference type="ARBA" id="ARBA00022559"/>
    </source>
</evidence>
<proteinExistence type="inferred from homology"/>
<evidence type="ECO:0000256" key="13">
    <source>
        <dbReference type="PIRSR" id="PIRSR000239-1"/>
    </source>
</evidence>
<dbReference type="GO" id="GO:0008379">
    <property type="term" value="F:thioredoxin peroxidase activity"/>
    <property type="evidence" value="ECO:0007669"/>
    <property type="project" value="TreeGrafter"/>
</dbReference>
<reference evidence="15 16" key="1">
    <citation type="submission" date="2019-02" db="EMBL/GenBank/DDBJ databases">
        <title>Genomic Encyclopedia of Type Strains, Phase IV (KMG-IV): sequencing the most valuable type-strain genomes for metagenomic binning, comparative biology and taxonomic classification.</title>
        <authorList>
            <person name="Goeker M."/>
        </authorList>
    </citation>
    <scope>NUCLEOTIDE SEQUENCE [LARGE SCALE GENOMIC DNA]</scope>
    <source>
        <strain evidence="15 16">DSM 21056</strain>
    </source>
</reference>
<dbReference type="CDD" id="cd03017">
    <property type="entry name" value="PRX_BCP"/>
    <property type="match status" value="1"/>
</dbReference>
<evidence type="ECO:0000259" key="14">
    <source>
        <dbReference type="PROSITE" id="PS51352"/>
    </source>
</evidence>
<keyword evidence="8" id="KW-0676">Redox-active center</keyword>
<comment type="catalytic activity">
    <reaction evidence="12">
        <text>a hydroperoxide + [thioredoxin]-dithiol = an alcohol + [thioredoxin]-disulfide + H2O</text>
        <dbReference type="Rhea" id="RHEA:62620"/>
        <dbReference type="Rhea" id="RHEA-COMP:10698"/>
        <dbReference type="Rhea" id="RHEA-COMP:10700"/>
        <dbReference type="ChEBI" id="CHEBI:15377"/>
        <dbReference type="ChEBI" id="CHEBI:29950"/>
        <dbReference type="ChEBI" id="CHEBI:30879"/>
        <dbReference type="ChEBI" id="CHEBI:35924"/>
        <dbReference type="ChEBI" id="CHEBI:50058"/>
        <dbReference type="EC" id="1.11.1.24"/>
    </reaction>
</comment>
<evidence type="ECO:0000256" key="11">
    <source>
        <dbReference type="ARBA" id="ARBA00042639"/>
    </source>
</evidence>
<dbReference type="Proteomes" id="UP000292298">
    <property type="component" value="Unassembled WGS sequence"/>
</dbReference>
<comment type="similarity">
    <text evidence="10">Belongs to the peroxiredoxin family. BCP/PrxQ subfamily.</text>
</comment>
<keyword evidence="16" id="KW-1185">Reference proteome</keyword>
<evidence type="ECO:0000256" key="5">
    <source>
        <dbReference type="ARBA" id="ARBA00022862"/>
    </source>
</evidence>
<dbReference type="PANTHER" id="PTHR42801">
    <property type="entry name" value="THIOREDOXIN-DEPENDENT PEROXIDE REDUCTASE"/>
    <property type="match status" value="1"/>
</dbReference>
<evidence type="ECO:0000313" key="15">
    <source>
        <dbReference type="EMBL" id="RZU99051.1"/>
    </source>
</evidence>
<evidence type="ECO:0000256" key="12">
    <source>
        <dbReference type="ARBA" id="ARBA00049091"/>
    </source>
</evidence>
<dbReference type="PROSITE" id="PS51352">
    <property type="entry name" value="THIOREDOXIN_2"/>
    <property type="match status" value="1"/>
</dbReference>
<evidence type="ECO:0000256" key="6">
    <source>
        <dbReference type="ARBA" id="ARBA00023002"/>
    </source>
</evidence>
<dbReference type="RefSeq" id="WP_130503312.1">
    <property type="nucleotide sequence ID" value="NZ_SHLI01000001.1"/>
</dbReference>
<dbReference type="GO" id="GO:0034599">
    <property type="term" value="P:cellular response to oxidative stress"/>
    <property type="evidence" value="ECO:0007669"/>
    <property type="project" value="TreeGrafter"/>
</dbReference>
<evidence type="ECO:0000256" key="7">
    <source>
        <dbReference type="ARBA" id="ARBA00023157"/>
    </source>
</evidence>
<dbReference type="OrthoDB" id="9812811at2"/>
<comment type="subunit">
    <text evidence="2">Monomer.</text>
</comment>
<dbReference type="PANTHER" id="PTHR42801:SF4">
    <property type="entry name" value="AHPC_TSA FAMILY PROTEIN"/>
    <property type="match status" value="1"/>
</dbReference>
<keyword evidence="4" id="KW-0575">Peroxidase</keyword>
<dbReference type="InterPro" id="IPR013766">
    <property type="entry name" value="Thioredoxin_domain"/>
</dbReference>
<comment type="caution">
    <text evidence="15">The sequence shown here is derived from an EMBL/GenBank/DDBJ whole genome shotgun (WGS) entry which is preliminary data.</text>
</comment>
<comment type="function">
    <text evidence="1">Thiol-specific peroxidase that catalyzes the reduction of hydrogen peroxide and organic hydroperoxides to water and alcohols, respectively. Plays a role in cell protection against oxidative stress by detoxifying peroxides and as sensor of hydrogen peroxide-mediated signaling events.</text>
</comment>
<dbReference type="GO" id="GO:0005737">
    <property type="term" value="C:cytoplasm"/>
    <property type="evidence" value="ECO:0007669"/>
    <property type="project" value="TreeGrafter"/>
</dbReference>
<dbReference type="PIRSF" id="PIRSF000239">
    <property type="entry name" value="AHPC"/>
    <property type="match status" value="1"/>
</dbReference>
<dbReference type="GO" id="GO:0045454">
    <property type="term" value="P:cell redox homeostasis"/>
    <property type="evidence" value="ECO:0007669"/>
    <property type="project" value="TreeGrafter"/>
</dbReference>
<sequence length="160" mass="18146">MSEMTIDQPVTDFERTTDTGESWRLADQRGRWIVLYFFPKASTPGCTVESEAFRDLDPRFNALNAQVVGISRDGPKALANFRAKYDFPFPLLSDRDETVCSQFDVIRDKVMFGKPARGIERSTFLIDPEGVLREAWRKVSVDGHAEAVLQTLSQRQGGQR</sequence>
<keyword evidence="7" id="KW-1015">Disulfide bond</keyword>
<dbReference type="SUPFAM" id="SSF52833">
    <property type="entry name" value="Thioredoxin-like"/>
    <property type="match status" value="1"/>
</dbReference>
<evidence type="ECO:0000256" key="8">
    <source>
        <dbReference type="ARBA" id="ARBA00023284"/>
    </source>
</evidence>
<evidence type="ECO:0000256" key="2">
    <source>
        <dbReference type="ARBA" id="ARBA00011245"/>
    </source>
</evidence>
<dbReference type="Gene3D" id="3.40.30.10">
    <property type="entry name" value="Glutaredoxin"/>
    <property type="match status" value="1"/>
</dbReference>
<evidence type="ECO:0000256" key="9">
    <source>
        <dbReference type="ARBA" id="ARBA00032824"/>
    </source>
</evidence>
<dbReference type="AlphaFoldDB" id="A0A4Q8D104"/>
<evidence type="ECO:0000256" key="1">
    <source>
        <dbReference type="ARBA" id="ARBA00003330"/>
    </source>
</evidence>
<name>A0A4Q8D104_9GAMM</name>
<dbReference type="EC" id="1.11.1.24" evidence="3"/>
<dbReference type="EMBL" id="SHLI01000001">
    <property type="protein sequence ID" value="RZU99051.1"/>
    <property type="molecule type" value="Genomic_DNA"/>
</dbReference>
<evidence type="ECO:0000256" key="3">
    <source>
        <dbReference type="ARBA" id="ARBA00013017"/>
    </source>
</evidence>
<accession>A0A4Q8D104</accession>
<keyword evidence="5" id="KW-0049">Antioxidant</keyword>
<dbReference type="InterPro" id="IPR050924">
    <property type="entry name" value="Peroxiredoxin_BCP/PrxQ"/>
</dbReference>
<evidence type="ECO:0000313" key="16">
    <source>
        <dbReference type="Proteomes" id="UP000292298"/>
    </source>
</evidence>
<feature type="domain" description="Thioredoxin" evidence="14">
    <location>
        <begin position="4"/>
        <end position="157"/>
    </location>
</feature>
<organism evidence="15 16">
    <name type="scientific">Spiribacter vilamensis</name>
    <dbReference type="NCBI Taxonomy" id="531306"/>
    <lineage>
        <taxon>Bacteria</taxon>
        <taxon>Pseudomonadati</taxon>
        <taxon>Pseudomonadota</taxon>
        <taxon>Gammaproteobacteria</taxon>
        <taxon>Chromatiales</taxon>
        <taxon>Ectothiorhodospiraceae</taxon>
        <taxon>Spiribacter</taxon>
    </lineage>
</organism>
<feature type="active site" description="Cysteine sulfenic acid (-SOH) intermediate; for peroxidase activity" evidence="13">
    <location>
        <position position="46"/>
    </location>
</feature>
<evidence type="ECO:0000256" key="10">
    <source>
        <dbReference type="ARBA" id="ARBA00038489"/>
    </source>
</evidence>
<dbReference type="Pfam" id="PF00578">
    <property type="entry name" value="AhpC-TSA"/>
    <property type="match status" value="1"/>
</dbReference>
<dbReference type="InterPro" id="IPR000866">
    <property type="entry name" value="AhpC/TSA"/>
</dbReference>